<evidence type="ECO:0000256" key="1">
    <source>
        <dbReference type="ARBA" id="ARBA00004571"/>
    </source>
</evidence>
<evidence type="ECO:0000259" key="10">
    <source>
        <dbReference type="Pfam" id="PF14905"/>
    </source>
</evidence>
<evidence type="ECO:0000313" key="12">
    <source>
        <dbReference type="Proteomes" id="UP000464214"/>
    </source>
</evidence>
<dbReference type="RefSeq" id="WP_160694311.1">
    <property type="nucleotide sequence ID" value="NZ_CP047897.1"/>
</dbReference>
<name>A0A6P1P476_9BACT</name>
<feature type="domain" description="Outer membrane protein beta-barrel" evidence="10">
    <location>
        <begin position="384"/>
        <end position="801"/>
    </location>
</feature>
<reference evidence="11 12" key="1">
    <citation type="submission" date="2020-01" db="EMBL/GenBank/DDBJ databases">
        <authorList>
            <person name="Kim M."/>
        </authorList>
    </citation>
    <scope>NUCLEOTIDE SEQUENCE [LARGE SCALE GENOMIC DNA]</scope>
    <source>
        <strain evidence="11 12">BT10</strain>
    </source>
</reference>
<evidence type="ECO:0000256" key="7">
    <source>
        <dbReference type="PROSITE-ProRule" id="PRU01360"/>
    </source>
</evidence>
<evidence type="ECO:0000256" key="6">
    <source>
        <dbReference type="ARBA" id="ARBA00023237"/>
    </source>
</evidence>
<dbReference type="Gene3D" id="2.170.130.10">
    <property type="entry name" value="TonB-dependent receptor, plug domain"/>
    <property type="match status" value="1"/>
</dbReference>
<dbReference type="AlphaFoldDB" id="A0A6P1P476"/>
<dbReference type="GO" id="GO:0030246">
    <property type="term" value="F:carbohydrate binding"/>
    <property type="evidence" value="ECO:0007669"/>
    <property type="project" value="InterPro"/>
</dbReference>
<feature type="compositionally biased region" description="Basic and acidic residues" evidence="8">
    <location>
        <begin position="812"/>
        <end position="826"/>
    </location>
</feature>
<dbReference type="SUPFAM" id="SSF56935">
    <property type="entry name" value="Porins"/>
    <property type="match status" value="1"/>
</dbReference>
<dbReference type="PANTHER" id="PTHR40980:SF4">
    <property type="entry name" value="TONB-DEPENDENT RECEPTOR-LIKE BETA-BARREL DOMAIN-CONTAINING PROTEIN"/>
    <property type="match status" value="1"/>
</dbReference>
<evidence type="ECO:0000259" key="9">
    <source>
        <dbReference type="Pfam" id="PF07715"/>
    </source>
</evidence>
<dbReference type="PROSITE" id="PS52016">
    <property type="entry name" value="TONB_DEPENDENT_REC_3"/>
    <property type="match status" value="1"/>
</dbReference>
<evidence type="ECO:0000313" key="11">
    <source>
        <dbReference type="EMBL" id="QHL89193.1"/>
    </source>
</evidence>
<evidence type="ECO:0000256" key="3">
    <source>
        <dbReference type="ARBA" id="ARBA00022452"/>
    </source>
</evidence>
<comment type="similarity">
    <text evidence="7">Belongs to the TonB-dependent receptor family.</text>
</comment>
<keyword evidence="2 7" id="KW-0813">Transport</keyword>
<feature type="domain" description="TonB-dependent receptor plug" evidence="9">
    <location>
        <begin position="145"/>
        <end position="222"/>
    </location>
</feature>
<feature type="region of interest" description="Disordered" evidence="8">
    <location>
        <begin position="812"/>
        <end position="850"/>
    </location>
</feature>
<comment type="subcellular location">
    <subcellularLocation>
        <location evidence="1 7">Cell outer membrane</location>
        <topology evidence="1 7">Multi-pass membrane protein</topology>
    </subcellularLocation>
</comment>
<gene>
    <name evidence="11" type="ORF">GU926_17860</name>
</gene>
<dbReference type="Pfam" id="PF14905">
    <property type="entry name" value="OMP_b-brl_3"/>
    <property type="match status" value="1"/>
</dbReference>
<dbReference type="SUPFAM" id="SSF49452">
    <property type="entry name" value="Starch-binding domain-like"/>
    <property type="match status" value="1"/>
</dbReference>
<dbReference type="InterPro" id="IPR039426">
    <property type="entry name" value="TonB-dep_rcpt-like"/>
</dbReference>
<evidence type="ECO:0000256" key="8">
    <source>
        <dbReference type="SAM" id="MobiDB-lite"/>
    </source>
</evidence>
<proteinExistence type="inferred from homology"/>
<keyword evidence="3 7" id="KW-1134">Transmembrane beta strand</keyword>
<dbReference type="PANTHER" id="PTHR40980">
    <property type="entry name" value="PLUG DOMAIN-CONTAINING PROTEIN"/>
    <property type="match status" value="1"/>
</dbReference>
<evidence type="ECO:0000256" key="5">
    <source>
        <dbReference type="ARBA" id="ARBA00023136"/>
    </source>
</evidence>
<dbReference type="KEGG" id="nib:GU926_17860"/>
<keyword evidence="6 7" id="KW-0998">Cell outer membrane</keyword>
<dbReference type="Pfam" id="PF13620">
    <property type="entry name" value="CarboxypepD_reg"/>
    <property type="match status" value="1"/>
</dbReference>
<keyword evidence="5 7" id="KW-0472">Membrane</keyword>
<keyword evidence="4 7" id="KW-0812">Transmembrane</keyword>
<dbReference type="EMBL" id="CP047897">
    <property type="protein sequence ID" value="QHL89193.1"/>
    <property type="molecule type" value="Genomic_DNA"/>
</dbReference>
<dbReference type="InterPro" id="IPR036942">
    <property type="entry name" value="Beta-barrel_TonB_sf"/>
</dbReference>
<evidence type="ECO:0000256" key="2">
    <source>
        <dbReference type="ARBA" id="ARBA00022448"/>
    </source>
</evidence>
<keyword evidence="11" id="KW-0675">Receptor</keyword>
<feature type="region of interest" description="Disordered" evidence="8">
    <location>
        <begin position="250"/>
        <end position="280"/>
    </location>
</feature>
<evidence type="ECO:0000256" key="4">
    <source>
        <dbReference type="ARBA" id="ARBA00022692"/>
    </source>
</evidence>
<dbReference type="GO" id="GO:0009279">
    <property type="term" value="C:cell outer membrane"/>
    <property type="evidence" value="ECO:0007669"/>
    <property type="project" value="UniProtKB-SubCell"/>
</dbReference>
<dbReference type="Gene3D" id="2.60.40.1120">
    <property type="entry name" value="Carboxypeptidase-like, regulatory domain"/>
    <property type="match status" value="1"/>
</dbReference>
<protein>
    <submittedName>
        <fullName evidence="11">TonB-dependent receptor</fullName>
    </submittedName>
</protein>
<sequence>MANTSVKAEVLARPHGWQQAQVVLLTGTVVDKGTQQPVEFATIALQTPSGKVLSGTSADARGKFTFPKVAAGSYQLVVTYLGYAPLTHAFTVSAEATALDVGTLSLSAADQTMKEVVVSAEKDLIQDTDDGLVYNAEKDITNIGGTAADVLKKVPMLSVDIDGNVEMRGSSKIKVLINNKPSSMMAANLAEALQQIPADMIKSVEVITNPSAKHDAEGSAGVINIVTKSTLMQGMTGAVNASVGNRTSNLNASLNGRKGKTGIRASAGGNLNNRHGDSETEQLYLRDKLSTSGDLYTENREIEQASRFDNQDQSGFLQLGGDHDFNDKNNLSANLRLNKSFSDNERVLTSEENNYTTQFQRQFQRDILTEGRNQSLEANLDYTRRFQKKGQELEVLGLYSTNRNNSQNHLTQLEEATTVNYREEADNLVANKEATVQADYTHPFEKWGKLEVGTKAILRQSESNHQLFSASTAEGPLDPNPRRSNIFQYDQNVYSTYFSYTLRVQSKYVMRLGARYEYTHVAGDFISTQNSIEKTFKNLMPNVTLSRTFEQGKRLRLSYSTRIHRPQIQLLNPYIDSTNVYNIRYGNPDLDAELTHNTEVNYTHPIKTTTVNASVYWRQTNNDIGAFQFEELVTRNGEQIIRRNTTQRNIGRNAVYGLSLSTTTRFKQKGQVGVNGNLYYTSLQSNALQKTSAGWMYSLNSNASYRFLETYSVQVSGSFNSRKFDLQSRSTASYSYSLGLRKEFWDKKAGLSLNIENFIGGNLTTRNSVYTETYVQDLLNRYHSNSWQNNYNRVVRLSFNYKFGKMEFKPGQEKKGIVNEDKEKAGEIQVTDPKAPATGKTRRSNSKKKQ</sequence>
<feature type="compositionally biased region" description="Basic residues" evidence="8">
    <location>
        <begin position="840"/>
        <end position="850"/>
    </location>
</feature>
<keyword evidence="12" id="KW-1185">Reference proteome</keyword>
<dbReference type="Proteomes" id="UP000464214">
    <property type="component" value="Chromosome"/>
</dbReference>
<dbReference type="InterPro" id="IPR037066">
    <property type="entry name" value="Plug_dom_sf"/>
</dbReference>
<dbReference type="InterPro" id="IPR013784">
    <property type="entry name" value="Carb-bd-like_fold"/>
</dbReference>
<dbReference type="InterPro" id="IPR041700">
    <property type="entry name" value="OMP_b-brl_3"/>
</dbReference>
<organism evidence="11 12">
    <name type="scientific">Nibribacter ruber</name>
    <dbReference type="NCBI Taxonomy" id="2698458"/>
    <lineage>
        <taxon>Bacteria</taxon>
        <taxon>Pseudomonadati</taxon>
        <taxon>Bacteroidota</taxon>
        <taxon>Cytophagia</taxon>
        <taxon>Cytophagales</taxon>
        <taxon>Hymenobacteraceae</taxon>
        <taxon>Nibribacter</taxon>
    </lineage>
</organism>
<dbReference type="Gene3D" id="2.40.170.20">
    <property type="entry name" value="TonB-dependent receptor, beta-barrel domain"/>
    <property type="match status" value="1"/>
</dbReference>
<dbReference type="Pfam" id="PF07715">
    <property type="entry name" value="Plug"/>
    <property type="match status" value="1"/>
</dbReference>
<accession>A0A6P1P476</accession>
<dbReference type="InterPro" id="IPR012910">
    <property type="entry name" value="Plug_dom"/>
</dbReference>